<evidence type="ECO:0000313" key="2">
    <source>
        <dbReference type="EMBL" id="GCC32555.1"/>
    </source>
</evidence>
<feature type="region of interest" description="Disordered" evidence="1">
    <location>
        <begin position="1"/>
        <end position="36"/>
    </location>
</feature>
<feature type="compositionally biased region" description="Basic and acidic residues" evidence="1">
    <location>
        <begin position="10"/>
        <end position="22"/>
    </location>
</feature>
<gene>
    <name evidence="2" type="ORF">chiPu_0011017</name>
</gene>
<dbReference type="Proteomes" id="UP000287033">
    <property type="component" value="Unassembled WGS sequence"/>
</dbReference>
<dbReference type="AlphaFoldDB" id="A0A401SQ71"/>
<dbReference type="EMBL" id="BEZZ01000443">
    <property type="protein sequence ID" value="GCC32555.1"/>
    <property type="molecule type" value="Genomic_DNA"/>
</dbReference>
<reference evidence="2 3" key="1">
    <citation type="journal article" date="2018" name="Nat. Ecol. Evol.">
        <title>Shark genomes provide insights into elasmobranch evolution and the origin of vertebrates.</title>
        <authorList>
            <person name="Hara Y"/>
            <person name="Yamaguchi K"/>
            <person name="Onimaru K"/>
            <person name="Kadota M"/>
            <person name="Koyanagi M"/>
            <person name="Keeley SD"/>
            <person name="Tatsumi K"/>
            <person name="Tanaka K"/>
            <person name="Motone F"/>
            <person name="Kageyama Y"/>
            <person name="Nozu R"/>
            <person name="Adachi N"/>
            <person name="Nishimura O"/>
            <person name="Nakagawa R"/>
            <person name="Tanegashima C"/>
            <person name="Kiyatake I"/>
            <person name="Matsumoto R"/>
            <person name="Murakumo K"/>
            <person name="Nishida K"/>
            <person name="Terakita A"/>
            <person name="Kuratani S"/>
            <person name="Sato K"/>
            <person name="Hyodo S Kuraku.S."/>
        </authorList>
    </citation>
    <scope>NUCLEOTIDE SEQUENCE [LARGE SCALE GENOMIC DNA]</scope>
</reference>
<protein>
    <submittedName>
        <fullName evidence="2">Uncharacterized protein</fullName>
    </submittedName>
</protein>
<feature type="region of interest" description="Disordered" evidence="1">
    <location>
        <begin position="49"/>
        <end position="128"/>
    </location>
</feature>
<keyword evidence="3" id="KW-1185">Reference proteome</keyword>
<proteinExistence type="predicted"/>
<comment type="caution">
    <text evidence="2">The sequence shown here is derived from an EMBL/GenBank/DDBJ whole genome shotgun (WGS) entry which is preliminary data.</text>
</comment>
<sequence length="181" mass="19212">MGKSHRIMRINKEGFGQEEKKIAPPGTPCSPASRFASSPPLGECRLGCPARGCPAHGKVERGNPGSPAPQRRHRARTPPRVCQRAPAPAHTHSLSAAGRRLRLGSGGSSETLQDNPGPTDRPPARRSWHRRVLVPAYKKLVPPGPSAHMQQLVLLGPSACLQRLIPSGPNAHLQEAGTAGS</sequence>
<evidence type="ECO:0000256" key="1">
    <source>
        <dbReference type="SAM" id="MobiDB-lite"/>
    </source>
</evidence>
<evidence type="ECO:0000313" key="3">
    <source>
        <dbReference type="Proteomes" id="UP000287033"/>
    </source>
</evidence>
<name>A0A401SQ71_CHIPU</name>
<organism evidence="2 3">
    <name type="scientific">Chiloscyllium punctatum</name>
    <name type="common">Brownbanded bambooshark</name>
    <name type="synonym">Hemiscyllium punctatum</name>
    <dbReference type="NCBI Taxonomy" id="137246"/>
    <lineage>
        <taxon>Eukaryota</taxon>
        <taxon>Metazoa</taxon>
        <taxon>Chordata</taxon>
        <taxon>Craniata</taxon>
        <taxon>Vertebrata</taxon>
        <taxon>Chondrichthyes</taxon>
        <taxon>Elasmobranchii</taxon>
        <taxon>Galeomorphii</taxon>
        <taxon>Galeoidea</taxon>
        <taxon>Orectolobiformes</taxon>
        <taxon>Hemiscylliidae</taxon>
        <taxon>Chiloscyllium</taxon>
    </lineage>
</organism>
<accession>A0A401SQ71</accession>